<reference evidence="1" key="1">
    <citation type="submission" date="2020-05" db="EMBL/GenBank/DDBJ databases">
        <authorList>
            <person name="Chiriac C."/>
            <person name="Salcher M."/>
            <person name="Ghai R."/>
            <person name="Kavagutti S V."/>
        </authorList>
    </citation>
    <scope>NUCLEOTIDE SEQUENCE</scope>
</reference>
<accession>A0A6J7LK91</accession>
<dbReference type="EMBL" id="CAFBNR010000084">
    <property type="protein sequence ID" value="CAB4967143.1"/>
    <property type="molecule type" value="Genomic_DNA"/>
</dbReference>
<gene>
    <name evidence="1" type="ORF">UFOPK3879_01297</name>
</gene>
<name>A0A6J7LK91_9ZZZZ</name>
<sequence>MFKHNVRIFANERTDVASKTSPLFFVVSVVVIPKLVVRCFAINYCFATHLAQHLCFFWRAHNSNRNSATVEYILQCIRANAARCTPDQHNVTLLHVGAVLRHEHAIARRVAQRIHRSFFPREVCWLWHQLVGLYNRQVCETTKVCFITPNALVASKHRVIM</sequence>
<dbReference type="AlphaFoldDB" id="A0A6J7LK91"/>
<proteinExistence type="predicted"/>
<protein>
    <submittedName>
        <fullName evidence="1">Unannotated protein</fullName>
    </submittedName>
</protein>
<evidence type="ECO:0000313" key="1">
    <source>
        <dbReference type="EMBL" id="CAB4967143.1"/>
    </source>
</evidence>
<organism evidence="1">
    <name type="scientific">freshwater metagenome</name>
    <dbReference type="NCBI Taxonomy" id="449393"/>
    <lineage>
        <taxon>unclassified sequences</taxon>
        <taxon>metagenomes</taxon>
        <taxon>ecological metagenomes</taxon>
    </lineage>
</organism>